<dbReference type="InterPro" id="IPR005158">
    <property type="entry name" value="BTAD"/>
</dbReference>
<dbReference type="Pfam" id="PF03704">
    <property type="entry name" value="BTAD"/>
    <property type="match status" value="1"/>
</dbReference>
<dbReference type="InterPro" id="IPR011990">
    <property type="entry name" value="TPR-like_helical_dom_sf"/>
</dbReference>
<gene>
    <name evidence="2" type="ORF">K040078D81_04250</name>
</gene>
<dbReference type="PANTHER" id="PTHR35807">
    <property type="entry name" value="TRANSCRIPTIONAL REGULATOR REDD-RELATED"/>
    <property type="match status" value="1"/>
</dbReference>
<dbReference type="InterPro" id="IPR036388">
    <property type="entry name" value="WH-like_DNA-bd_sf"/>
</dbReference>
<dbReference type="InterPro" id="IPR043128">
    <property type="entry name" value="Rev_trsase/Diguanyl_cyclase"/>
</dbReference>
<dbReference type="InterPro" id="IPR016032">
    <property type="entry name" value="Sig_transdc_resp-reg_C-effctor"/>
</dbReference>
<protein>
    <recommendedName>
        <fullName evidence="1">Bacterial transcriptional activator domain-containing protein</fullName>
    </recommendedName>
</protein>
<reference evidence="2 3" key="1">
    <citation type="submission" date="2024-04" db="EMBL/GenBank/DDBJ databases">
        <title>Defined microbial consortia suppress multidrug-resistant proinflammatory Enterobacteriaceae via ecological control.</title>
        <authorList>
            <person name="Furuichi M."/>
            <person name="Kawaguchi T."/>
            <person name="Pust M."/>
            <person name="Yasuma K."/>
            <person name="Plichta D."/>
            <person name="Hasegawa N."/>
            <person name="Ohya T."/>
            <person name="Bhattarai S."/>
            <person name="Sasajima S."/>
            <person name="Aoto Y."/>
            <person name="Tuganbaev T."/>
            <person name="Yaginuma M."/>
            <person name="Ueda M."/>
            <person name="Okahashi N."/>
            <person name="Amafuji K."/>
            <person name="Kiridooshi Y."/>
            <person name="Sugita K."/>
            <person name="Strazar M."/>
            <person name="Skelly A."/>
            <person name="Suda W."/>
            <person name="Hattori M."/>
            <person name="Nakamoto N."/>
            <person name="Caballero S."/>
            <person name="Norman J."/>
            <person name="Olle B."/>
            <person name="Tanoue T."/>
            <person name="Arita M."/>
            <person name="Bucci V."/>
            <person name="Atarashi K."/>
            <person name="Xavier R."/>
            <person name="Honda K."/>
        </authorList>
    </citation>
    <scope>NUCLEOTIDE SEQUENCE [LARGE SCALE GENOMIC DNA]</scope>
    <source>
        <strain evidence="3">k04-0078-D8-1</strain>
    </source>
</reference>
<feature type="domain" description="Bacterial transcriptional activator" evidence="1">
    <location>
        <begin position="113"/>
        <end position="253"/>
    </location>
</feature>
<dbReference type="InterPro" id="IPR051677">
    <property type="entry name" value="AfsR-DnrI-RedD_regulator"/>
</dbReference>
<dbReference type="Gene3D" id="1.10.10.10">
    <property type="entry name" value="Winged helix-like DNA-binding domain superfamily/Winged helix DNA-binding domain"/>
    <property type="match status" value="1"/>
</dbReference>
<evidence type="ECO:0000259" key="1">
    <source>
        <dbReference type="SMART" id="SM01043"/>
    </source>
</evidence>
<keyword evidence="3" id="KW-1185">Reference proteome</keyword>
<dbReference type="Gene3D" id="1.25.40.10">
    <property type="entry name" value="Tetratricopeptide repeat domain"/>
    <property type="match status" value="1"/>
</dbReference>
<evidence type="ECO:0000313" key="2">
    <source>
        <dbReference type="EMBL" id="GAA6406308.1"/>
    </source>
</evidence>
<dbReference type="Proteomes" id="UP001600943">
    <property type="component" value="Unassembled WGS sequence"/>
</dbReference>
<dbReference type="SUPFAM" id="SSF46894">
    <property type="entry name" value="C-terminal effector domain of the bipartite response regulators"/>
    <property type="match status" value="1"/>
</dbReference>
<organism evidence="2 3">
    <name type="scientific">Blautia hominis</name>
    <dbReference type="NCBI Taxonomy" id="2025493"/>
    <lineage>
        <taxon>Bacteria</taxon>
        <taxon>Bacillati</taxon>
        <taxon>Bacillota</taxon>
        <taxon>Clostridia</taxon>
        <taxon>Lachnospirales</taxon>
        <taxon>Lachnospiraceae</taxon>
        <taxon>Blautia</taxon>
    </lineage>
</organism>
<dbReference type="EMBL" id="BAABYW010000001">
    <property type="protein sequence ID" value="GAA6406308.1"/>
    <property type="molecule type" value="Genomic_DNA"/>
</dbReference>
<sequence length="417" mass="47976">MERERNTGIMRVRMLGGFSISYEGAAVVFDRSSPAKFVQLFQLLMLHLKDGIGKTELIDNLYGKNGVENGNSSLNNTIFRLRRQLKKAGMPDDPYITVQRGVCRWNEHIKAVVDVHQMEALIEEAHTASGEKKEELLKEACSLYKGEFLSTVTSEAWAVIAGVKYRDLYFNCLRELFSILKNRREYEEILYISTRAASIYPYEEWQLWRIDSLLALYRHKEALKVYEETASLYYNEFGLTPSDKMQERFHAMSSQIRGVTSDMWEIRRELKEKTKGKGAYFCSLPSFIDTYRIIVRMTERTGMSVFLMLCTLTDNTGTPIENEEKISKAAEKFQTAIKLSLRRGDLYTRYSSCQFLVMLPGITQENCFRVAERISRLFKDAGGGSNRIKCYVSSLIDVNEEPGDFAHGFSSPGNWFK</sequence>
<dbReference type="Gene3D" id="3.30.70.270">
    <property type="match status" value="1"/>
</dbReference>
<evidence type="ECO:0000313" key="3">
    <source>
        <dbReference type="Proteomes" id="UP001600943"/>
    </source>
</evidence>
<comment type="caution">
    <text evidence="2">The sequence shown here is derived from an EMBL/GenBank/DDBJ whole genome shotgun (WGS) entry which is preliminary data.</text>
</comment>
<proteinExistence type="predicted"/>
<dbReference type="SUPFAM" id="SSF48452">
    <property type="entry name" value="TPR-like"/>
    <property type="match status" value="1"/>
</dbReference>
<accession>A0ABQ0B4C8</accession>
<dbReference type="SMART" id="SM01043">
    <property type="entry name" value="BTAD"/>
    <property type="match status" value="1"/>
</dbReference>
<name>A0ABQ0B4C8_9FIRM</name>
<dbReference type="RefSeq" id="WP_302417152.1">
    <property type="nucleotide sequence ID" value="NZ_BAABYW010000001.1"/>
</dbReference>